<evidence type="ECO:0000259" key="4">
    <source>
        <dbReference type="PROSITE" id="PS00662"/>
    </source>
</evidence>
<proteinExistence type="inferred from homology"/>
<dbReference type="EMBL" id="VBAM01000076">
    <property type="protein sequence ID" value="TMJ15048.1"/>
    <property type="molecule type" value="Genomic_DNA"/>
</dbReference>
<dbReference type="FunFam" id="3.40.50.300:FF:000398">
    <property type="entry name" value="Type IV pilus assembly ATPase PilB"/>
    <property type="match status" value="1"/>
</dbReference>
<dbReference type="Gene3D" id="3.30.450.90">
    <property type="match status" value="1"/>
</dbReference>
<name>A0A537M474_9BACT</name>
<dbReference type="FunFam" id="3.30.300.160:FF:000002">
    <property type="entry name" value="Type II secretion system protein E"/>
    <property type="match status" value="1"/>
</dbReference>
<dbReference type="InterPro" id="IPR037257">
    <property type="entry name" value="T2SS_E_N_sf"/>
</dbReference>
<evidence type="ECO:0000313" key="6">
    <source>
        <dbReference type="Proteomes" id="UP000320393"/>
    </source>
</evidence>
<dbReference type="PANTHER" id="PTHR30258:SF1">
    <property type="entry name" value="PROTEIN TRANSPORT PROTEIN HOFB HOMOLOG"/>
    <property type="match status" value="1"/>
</dbReference>
<dbReference type="InterPro" id="IPR027417">
    <property type="entry name" value="P-loop_NTPase"/>
</dbReference>
<feature type="domain" description="Bacterial type II secretion system protein E" evidence="4">
    <location>
        <begin position="328"/>
        <end position="342"/>
    </location>
</feature>
<dbReference type="InterPro" id="IPR007831">
    <property type="entry name" value="T2SS_GspE_N"/>
</dbReference>
<comment type="similarity">
    <text evidence="1">Belongs to the GSP E family.</text>
</comment>
<evidence type="ECO:0000256" key="3">
    <source>
        <dbReference type="ARBA" id="ARBA00022840"/>
    </source>
</evidence>
<dbReference type="GO" id="GO:0005524">
    <property type="term" value="F:ATP binding"/>
    <property type="evidence" value="ECO:0007669"/>
    <property type="project" value="UniProtKB-KW"/>
</dbReference>
<accession>A0A537M474</accession>
<evidence type="ECO:0000256" key="2">
    <source>
        <dbReference type="ARBA" id="ARBA00022741"/>
    </source>
</evidence>
<sequence>EQWGLRFTDLADTVVESEVARLIPSYLARRHGVVAIGRERNRLVVAMSDPLNVVAIDDIRLLTGLEVEVVIASSADINRTQSLVYGGGGDIDDILTRSPGSEPEISDGDRVEEVSIENLRTAVEEAPIIRAVNQILSQAIQSGASDIHIEPHRTEVKVRLRIDGVLQDIMSPPKAVQAPLISRIKILADMDIAERRLPQDGHIHLKAENKEFDLRVSSLPTVLGEKIVLRLLDQSSTRVSLEEIGFTSSLLTTWESLITKPYGFLLVTGPTGSGKTTTLYTSLTRINTPERNIVSVENPVEYQIPRVNQVQVNPKVGLSFASGLRTILRQDPDVVLIGEIRDRETAEIAVQASMTGHLVLSTIHTNDAPGAVVRLRDMGIEPFLITSSLIGVLAQRLVRVICSKCKEAYVPPMDALKRLGVDAERRADIHLFRGQGCDACRKTGYKGRIGVFELMVVSERLRAMVVAGAPTEQLRDAAIEEGMRTLKHDAVQKVLEGVTTFEEMLRVVFVSEAV</sequence>
<dbReference type="GO" id="GO:0005886">
    <property type="term" value="C:plasma membrane"/>
    <property type="evidence" value="ECO:0007669"/>
    <property type="project" value="TreeGrafter"/>
</dbReference>
<dbReference type="Gene3D" id="3.30.300.160">
    <property type="entry name" value="Type II secretion system, protein E, N-terminal domain"/>
    <property type="match status" value="1"/>
</dbReference>
<dbReference type="Pfam" id="PF05157">
    <property type="entry name" value="MshEN"/>
    <property type="match status" value="1"/>
</dbReference>
<dbReference type="Pfam" id="PF00437">
    <property type="entry name" value="T2SSE"/>
    <property type="match status" value="1"/>
</dbReference>
<keyword evidence="2" id="KW-0547">Nucleotide-binding</keyword>
<dbReference type="SUPFAM" id="SSF160246">
    <property type="entry name" value="EspE N-terminal domain-like"/>
    <property type="match status" value="1"/>
</dbReference>
<protein>
    <submittedName>
        <fullName evidence="5">Type II/IV secretion system protein</fullName>
    </submittedName>
</protein>
<dbReference type="SUPFAM" id="SSF52540">
    <property type="entry name" value="P-loop containing nucleoside triphosphate hydrolases"/>
    <property type="match status" value="1"/>
</dbReference>
<feature type="non-terminal residue" evidence="5">
    <location>
        <position position="1"/>
    </location>
</feature>
<dbReference type="FunFam" id="3.30.450.90:FF:000001">
    <property type="entry name" value="Type II secretion system ATPase GspE"/>
    <property type="match status" value="1"/>
</dbReference>
<reference evidence="5 6" key="1">
    <citation type="journal article" date="2019" name="Nat. Microbiol.">
        <title>Mediterranean grassland soil C-N compound turnover is dependent on rainfall and depth, and is mediated by genomically divergent microorganisms.</title>
        <authorList>
            <person name="Diamond S."/>
            <person name="Andeer P.F."/>
            <person name="Li Z."/>
            <person name="Crits-Christoph A."/>
            <person name="Burstein D."/>
            <person name="Anantharaman K."/>
            <person name="Lane K.R."/>
            <person name="Thomas B.C."/>
            <person name="Pan C."/>
            <person name="Northen T.R."/>
            <person name="Banfield J.F."/>
        </authorList>
    </citation>
    <scope>NUCLEOTIDE SEQUENCE [LARGE SCALE GENOMIC DNA]</scope>
    <source>
        <strain evidence="5">NP_5</strain>
    </source>
</reference>
<organism evidence="5 6">
    <name type="scientific">Candidatus Segetimicrobium genomatis</name>
    <dbReference type="NCBI Taxonomy" id="2569760"/>
    <lineage>
        <taxon>Bacteria</taxon>
        <taxon>Bacillati</taxon>
        <taxon>Candidatus Sysuimicrobiota</taxon>
        <taxon>Candidatus Sysuimicrobiia</taxon>
        <taxon>Candidatus Sysuimicrobiales</taxon>
        <taxon>Candidatus Segetimicrobiaceae</taxon>
        <taxon>Candidatus Segetimicrobium</taxon>
    </lineage>
</organism>
<gene>
    <name evidence="5" type="ORF">E6H02_02515</name>
</gene>
<dbReference type="Gene3D" id="3.40.50.300">
    <property type="entry name" value="P-loop containing nucleotide triphosphate hydrolases"/>
    <property type="match status" value="1"/>
</dbReference>
<evidence type="ECO:0000313" key="5">
    <source>
        <dbReference type="EMBL" id="TMJ15048.1"/>
    </source>
</evidence>
<evidence type="ECO:0000256" key="1">
    <source>
        <dbReference type="ARBA" id="ARBA00006611"/>
    </source>
</evidence>
<dbReference type="Proteomes" id="UP000320393">
    <property type="component" value="Unassembled WGS sequence"/>
</dbReference>
<dbReference type="InterPro" id="IPR001482">
    <property type="entry name" value="T2SS/T4SS_dom"/>
</dbReference>
<comment type="caution">
    <text evidence="5">The sequence shown here is derived from an EMBL/GenBank/DDBJ whole genome shotgun (WGS) entry which is preliminary data.</text>
</comment>
<keyword evidence="3" id="KW-0067">ATP-binding</keyword>
<dbReference type="GO" id="GO:0016887">
    <property type="term" value="F:ATP hydrolysis activity"/>
    <property type="evidence" value="ECO:0007669"/>
    <property type="project" value="TreeGrafter"/>
</dbReference>
<dbReference type="AlphaFoldDB" id="A0A537M474"/>
<dbReference type="PANTHER" id="PTHR30258">
    <property type="entry name" value="TYPE II SECRETION SYSTEM PROTEIN GSPE-RELATED"/>
    <property type="match status" value="1"/>
</dbReference>
<dbReference type="CDD" id="cd01129">
    <property type="entry name" value="PulE-GspE-like"/>
    <property type="match status" value="1"/>
</dbReference>
<dbReference type="PROSITE" id="PS00662">
    <property type="entry name" value="T2SP_E"/>
    <property type="match status" value="1"/>
</dbReference>